<comment type="caution">
    <text evidence="1">The sequence shown here is derived from an EMBL/GenBank/DDBJ whole genome shotgun (WGS) entry which is preliminary data.</text>
</comment>
<protein>
    <submittedName>
        <fullName evidence="1">Uncharacterized protein</fullName>
    </submittedName>
</protein>
<reference evidence="1 2" key="1">
    <citation type="submission" date="2021-06" db="EMBL/GenBank/DDBJ databases">
        <title>Caerostris extrusa draft genome.</title>
        <authorList>
            <person name="Kono N."/>
            <person name="Arakawa K."/>
        </authorList>
    </citation>
    <scope>NUCLEOTIDE SEQUENCE [LARGE SCALE GENOMIC DNA]</scope>
</reference>
<dbReference type="AlphaFoldDB" id="A0AAV4RDI0"/>
<name>A0AAV4RDI0_CAEEX</name>
<dbReference type="EMBL" id="BPLR01007868">
    <property type="protein sequence ID" value="GIY20348.1"/>
    <property type="molecule type" value="Genomic_DNA"/>
</dbReference>
<evidence type="ECO:0000313" key="1">
    <source>
        <dbReference type="EMBL" id="GIY20348.1"/>
    </source>
</evidence>
<sequence length="74" mass="8379">MPSAPLCTRALYMALSSASFGITKSLRLKNQNFVQPELHEEMKGNTWEFSGKEERMGVKNKCALDWRSEDRGGI</sequence>
<gene>
    <name evidence="1" type="ORF">CEXT_569541</name>
</gene>
<evidence type="ECO:0000313" key="2">
    <source>
        <dbReference type="Proteomes" id="UP001054945"/>
    </source>
</evidence>
<proteinExistence type="predicted"/>
<keyword evidence="2" id="KW-1185">Reference proteome</keyword>
<accession>A0AAV4RDI0</accession>
<organism evidence="1 2">
    <name type="scientific">Caerostris extrusa</name>
    <name type="common">Bark spider</name>
    <name type="synonym">Caerostris bankana</name>
    <dbReference type="NCBI Taxonomy" id="172846"/>
    <lineage>
        <taxon>Eukaryota</taxon>
        <taxon>Metazoa</taxon>
        <taxon>Ecdysozoa</taxon>
        <taxon>Arthropoda</taxon>
        <taxon>Chelicerata</taxon>
        <taxon>Arachnida</taxon>
        <taxon>Araneae</taxon>
        <taxon>Araneomorphae</taxon>
        <taxon>Entelegynae</taxon>
        <taxon>Araneoidea</taxon>
        <taxon>Araneidae</taxon>
        <taxon>Caerostris</taxon>
    </lineage>
</organism>
<dbReference type="Proteomes" id="UP001054945">
    <property type="component" value="Unassembled WGS sequence"/>
</dbReference>